<accession>A0A9E4T6K3</accession>
<dbReference type="CDD" id="cd06533">
    <property type="entry name" value="Glyco_transf_WecG_TagA"/>
    <property type="match status" value="1"/>
</dbReference>
<dbReference type="EMBL" id="JAEPCM010000842">
    <property type="protein sequence ID" value="MCG7949036.1"/>
    <property type="molecule type" value="Genomic_DNA"/>
</dbReference>
<reference evidence="3" key="1">
    <citation type="journal article" date="2021" name="Proc. Natl. Acad. Sci. U.S.A.">
        <title>Global biogeography of chemosynthetic symbionts reveals both localized and globally distributed symbiont groups. .</title>
        <authorList>
            <person name="Osvatic J.T."/>
            <person name="Wilkins L.G.E."/>
            <person name="Leibrecht L."/>
            <person name="Leray M."/>
            <person name="Zauner S."/>
            <person name="Polzin J."/>
            <person name="Camacho Y."/>
            <person name="Gros O."/>
            <person name="van Gils J.A."/>
            <person name="Eisen J.A."/>
            <person name="Petersen J.M."/>
            <person name="Yuen B."/>
        </authorList>
    </citation>
    <scope>NUCLEOTIDE SEQUENCE</scope>
    <source>
        <strain evidence="3">MAGclacostrist064TRANS</strain>
    </source>
</reference>
<organism evidence="3 4">
    <name type="scientific">Candidatus Thiodiazotropha taylori</name>
    <dbReference type="NCBI Taxonomy" id="2792791"/>
    <lineage>
        <taxon>Bacteria</taxon>
        <taxon>Pseudomonadati</taxon>
        <taxon>Pseudomonadota</taxon>
        <taxon>Gammaproteobacteria</taxon>
        <taxon>Chromatiales</taxon>
        <taxon>Sedimenticolaceae</taxon>
        <taxon>Candidatus Thiodiazotropha</taxon>
    </lineage>
</organism>
<keyword evidence="1" id="KW-0328">Glycosyltransferase</keyword>
<dbReference type="PANTHER" id="PTHR34136">
    <property type="match status" value="1"/>
</dbReference>
<evidence type="ECO:0000256" key="1">
    <source>
        <dbReference type="ARBA" id="ARBA00022676"/>
    </source>
</evidence>
<name>A0A9E4T6K3_9GAMM</name>
<protein>
    <submittedName>
        <fullName evidence="3">WecB/TagA/CpsF family glycosyltransferase</fullName>
    </submittedName>
</protein>
<dbReference type="Pfam" id="PF03808">
    <property type="entry name" value="Glyco_tran_WecG"/>
    <property type="match status" value="1"/>
</dbReference>
<evidence type="ECO:0000256" key="2">
    <source>
        <dbReference type="ARBA" id="ARBA00022679"/>
    </source>
</evidence>
<dbReference type="AlphaFoldDB" id="A0A9E4T6K3"/>
<comment type="caution">
    <text evidence="3">The sequence shown here is derived from an EMBL/GenBank/DDBJ whole genome shotgun (WGS) entry which is preliminary data.</text>
</comment>
<dbReference type="NCBIfam" id="TIGR00696">
    <property type="entry name" value="wecG_tagA_cpsF"/>
    <property type="match status" value="1"/>
</dbReference>
<evidence type="ECO:0000313" key="4">
    <source>
        <dbReference type="Proteomes" id="UP000886667"/>
    </source>
</evidence>
<gene>
    <name evidence="3" type="ORF">JAZ07_22090</name>
</gene>
<dbReference type="GO" id="GO:0016758">
    <property type="term" value="F:hexosyltransferase activity"/>
    <property type="evidence" value="ECO:0007669"/>
    <property type="project" value="TreeGrafter"/>
</dbReference>
<keyword evidence="2" id="KW-0808">Transferase</keyword>
<proteinExistence type="predicted"/>
<sequence length="252" mass="28776">MDYIENSKKILGMRVDDVSMDTAYTLIHNWSSYKKGRYICVSNVHMCMEAFDDLEYQKQINNADLVVPDGKPLALGLRLLGKLKAEQIRGADLTRAVLRLANENNLVVGFYGGTELALSNIKVLLAKDYPNIKLGCLISPPFRELSYAEESRFIKNINSNSVQILFVGLGCPKQEKWMAVHRNDVNSVMIGVGAVFDFISGTKMEAPIVLQKLGFEWLFRLIDEPKRLWKRYLMYNPRFVWNFAKQLLSSRA</sequence>
<evidence type="ECO:0000313" key="3">
    <source>
        <dbReference type="EMBL" id="MCG7949036.1"/>
    </source>
</evidence>
<dbReference type="InterPro" id="IPR004629">
    <property type="entry name" value="WecG_TagA_CpsF"/>
</dbReference>
<dbReference type="PANTHER" id="PTHR34136:SF1">
    <property type="entry name" value="UDP-N-ACETYL-D-MANNOSAMINURONIC ACID TRANSFERASE"/>
    <property type="match status" value="1"/>
</dbReference>
<dbReference type="Proteomes" id="UP000886667">
    <property type="component" value="Unassembled WGS sequence"/>
</dbReference>